<dbReference type="Proteomes" id="UP001555826">
    <property type="component" value="Unassembled WGS sequence"/>
</dbReference>
<sequence length="194" mass="19628">MGPDGSPRWAHVTSEVLAPWWLAAVMPVLVSTLTTTPAWRGALSGLLVTVLCAVVPVAVVLAGVRRGRYASLHVPRREDRPPLLAMVAGLTALTAVLLVLLDGATSSLVFLGLMAACAVVGVVVSRSWKISLHAMVVAASAVVLVGLVPPTAPALLAVPLVAAARVRLGVHTLAQVVVGAAVGVVLAAGSLALS</sequence>
<feature type="transmembrane region" description="Helical" evidence="1">
    <location>
        <begin position="83"/>
        <end position="101"/>
    </location>
</feature>
<dbReference type="Gene3D" id="1.20.144.10">
    <property type="entry name" value="Phosphatidic acid phosphatase type 2/haloperoxidase"/>
    <property type="match status" value="1"/>
</dbReference>
<evidence type="ECO:0000256" key="1">
    <source>
        <dbReference type="SAM" id="Phobius"/>
    </source>
</evidence>
<reference evidence="2 3" key="1">
    <citation type="submission" date="2024-07" db="EMBL/GenBank/DDBJ databases">
        <authorList>
            <person name="Thanompreechachai J."/>
            <person name="Duangmal K."/>
        </authorList>
    </citation>
    <scope>NUCLEOTIDE SEQUENCE [LARGE SCALE GENOMIC DNA]</scope>
    <source>
        <strain evidence="2 3">KCTC 19886</strain>
    </source>
</reference>
<feature type="transmembrane region" description="Helical" evidence="1">
    <location>
        <begin position="107"/>
        <end position="125"/>
    </location>
</feature>
<feature type="transmembrane region" description="Helical" evidence="1">
    <location>
        <begin position="42"/>
        <end position="62"/>
    </location>
</feature>
<feature type="transmembrane region" description="Helical" evidence="1">
    <location>
        <begin position="172"/>
        <end position="193"/>
    </location>
</feature>
<protein>
    <submittedName>
        <fullName evidence="2">Phosphatase PAP2 family protein</fullName>
    </submittedName>
</protein>
<evidence type="ECO:0000313" key="3">
    <source>
        <dbReference type="Proteomes" id="UP001555826"/>
    </source>
</evidence>
<gene>
    <name evidence="2" type="ORF">AB1207_14535</name>
</gene>
<comment type="caution">
    <text evidence="2">The sequence shown here is derived from an EMBL/GenBank/DDBJ whole genome shotgun (WGS) entry which is preliminary data.</text>
</comment>
<name>A0ABV3P8K8_9ACTN</name>
<feature type="transmembrane region" description="Helical" evidence="1">
    <location>
        <begin position="132"/>
        <end position="152"/>
    </location>
</feature>
<proteinExistence type="predicted"/>
<keyword evidence="1" id="KW-0812">Transmembrane</keyword>
<dbReference type="EMBL" id="JBFNQN010000009">
    <property type="protein sequence ID" value="MEW9265968.1"/>
    <property type="molecule type" value="Genomic_DNA"/>
</dbReference>
<organism evidence="2 3">
    <name type="scientific">Kineococcus endophyticus</name>
    <dbReference type="NCBI Taxonomy" id="1181883"/>
    <lineage>
        <taxon>Bacteria</taxon>
        <taxon>Bacillati</taxon>
        <taxon>Actinomycetota</taxon>
        <taxon>Actinomycetes</taxon>
        <taxon>Kineosporiales</taxon>
        <taxon>Kineosporiaceae</taxon>
        <taxon>Kineococcus</taxon>
    </lineage>
</organism>
<keyword evidence="3" id="KW-1185">Reference proteome</keyword>
<accession>A0ABV3P8K8</accession>
<keyword evidence="1" id="KW-1133">Transmembrane helix</keyword>
<evidence type="ECO:0000313" key="2">
    <source>
        <dbReference type="EMBL" id="MEW9265968.1"/>
    </source>
</evidence>
<dbReference type="RefSeq" id="WP_367639092.1">
    <property type="nucleotide sequence ID" value="NZ_JBFNQN010000009.1"/>
</dbReference>
<keyword evidence="1" id="KW-0472">Membrane</keyword>